<protein>
    <submittedName>
        <fullName evidence="2">Uncharacterized protein</fullName>
    </submittedName>
</protein>
<feature type="transmembrane region" description="Helical" evidence="1">
    <location>
        <begin position="93"/>
        <end position="111"/>
    </location>
</feature>
<dbReference type="InterPro" id="IPR036259">
    <property type="entry name" value="MFS_trans_sf"/>
</dbReference>
<keyword evidence="1" id="KW-1133">Transmembrane helix</keyword>
<name>A0A1X7TZM1_AMPQE</name>
<evidence type="ECO:0000256" key="1">
    <source>
        <dbReference type="SAM" id="Phobius"/>
    </source>
</evidence>
<keyword evidence="1" id="KW-0812">Transmembrane</keyword>
<sequence length="291" mass="33610">MISFIASGVSVSLVLVSHSFFKHKLENISLIKNPIKLIVRVLCYARKHKYPENRSALTYWEKEAPSRLDLGKDKYGGPFTEEEVEDVKTVFRMLPLFIGIVAFILCDDFYWSAIDSFILPTCLALTDSQVCFYKYIPSMLTRMCVGIFLALIVTVSKVIVFVIEGFHPNMNIIVSLEFTVAQSPVHMRGVMVGLWYATSRGFGNFISTMLKFLFNCESQYICTSFYYYITKSVLVLLILIVFVILAKRYKYRVRENEVNIVQIACDHYQRYMEQEQLYGDADIEEFSISSF</sequence>
<dbReference type="AlphaFoldDB" id="A0A1X7TZM1"/>
<accession>A0A1X7TZM1</accession>
<dbReference type="OrthoDB" id="8904098at2759"/>
<dbReference type="Gene3D" id="1.20.1250.20">
    <property type="entry name" value="MFS general substrate transporter like domains"/>
    <property type="match status" value="1"/>
</dbReference>
<feature type="transmembrane region" description="Helical" evidence="1">
    <location>
        <begin position="143"/>
        <end position="163"/>
    </location>
</feature>
<dbReference type="InParanoid" id="A0A1X7TZM1"/>
<feature type="transmembrane region" description="Helical" evidence="1">
    <location>
        <begin position="225"/>
        <end position="246"/>
    </location>
</feature>
<evidence type="ECO:0000313" key="2">
    <source>
        <dbReference type="EnsemblMetazoa" id="Aqu2.1.20969_001"/>
    </source>
</evidence>
<dbReference type="EnsemblMetazoa" id="Aqu2.1.20969_001">
    <property type="protein sequence ID" value="Aqu2.1.20969_001"/>
    <property type="gene ID" value="Aqu2.1.20969"/>
</dbReference>
<organism evidence="2">
    <name type="scientific">Amphimedon queenslandica</name>
    <name type="common">Sponge</name>
    <dbReference type="NCBI Taxonomy" id="400682"/>
    <lineage>
        <taxon>Eukaryota</taxon>
        <taxon>Metazoa</taxon>
        <taxon>Porifera</taxon>
        <taxon>Demospongiae</taxon>
        <taxon>Heteroscleromorpha</taxon>
        <taxon>Haplosclerida</taxon>
        <taxon>Niphatidae</taxon>
        <taxon>Amphimedon</taxon>
    </lineage>
</organism>
<reference evidence="2" key="1">
    <citation type="submission" date="2017-05" db="UniProtKB">
        <authorList>
            <consortium name="EnsemblMetazoa"/>
        </authorList>
    </citation>
    <scope>IDENTIFICATION</scope>
</reference>
<keyword evidence="1" id="KW-0472">Membrane</keyword>
<proteinExistence type="predicted"/>